<dbReference type="InterPro" id="IPR052410">
    <property type="entry name" value="DRC5"/>
</dbReference>
<keyword evidence="2" id="KW-0963">Cytoplasm</keyword>
<feature type="domain" description="CFA20" evidence="5">
    <location>
        <begin position="1"/>
        <end position="171"/>
    </location>
</feature>
<dbReference type="Pfam" id="PF13516">
    <property type="entry name" value="LRR_6"/>
    <property type="match status" value="2"/>
</dbReference>
<dbReference type="InterPro" id="IPR032675">
    <property type="entry name" value="LRR_dom_sf"/>
</dbReference>
<evidence type="ECO:0000256" key="4">
    <source>
        <dbReference type="SAM" id="MobiDB-lite"/>
    </source>
</evidence>
<comment type="subcellular location">
    <subcellularLocation>
        <location evidence="1">Cytoplasm</location>
        <location evidence="1">Cytoskeleton</location>
    </subcellularLocation>
</comment>
<dbReference type="PANTHER" id="PTHR24107">
    <property type="entry name" value="YNEIN REGULATORY COMPLEX SUBUNIT 5"/>
    <property type="match status" value="1"/>
</dbReference>
<sequence>MLAQRFQPTCRLFVSRGSSPLLDWQVNGEVRQRPAPAGPGFVHEMVEGSPATRIQLPSKGSAPLGLRHQRLVLDVWGDPILPFAVEVVVCDAGGVTRTVTLSRDCMAPEMTHGSPKAKLPLAPPAGVVLVGAGWRIVDLDLADLIPRAFDGAVYKQLDGIAVVGACMLRTIDARAESPPVFLVADHVPLVPHYTAPGLPRVAAAVYAAVKGEQEDADFGDKAYAETTLSFASTPRSGSALSWQGAAKKLGSKKLAAAMLRPSSGRRHGDPRTHSTGGFEDVHPAHYRRETRLPDGKFVPDTAAVTRSGVAAARELCMRLRRGDAPPTVDMTGVVIGEGGTKLLTSALASRLALSVRSLTLAFNNLGDRGAALLASSLRANFTLTELDLQGCAIGTAGGVALAGAVEVGCPRLGTLVLARNAMGAAGVAALVRAAAVHTGLTLLDLERTGGAMGLRALFRQGDEVRFEAPPSPPLAHPSARDGAAADPLRTTLDWGARARIVHVRTGRPVPRLDDGPAHDGQRTRLLGLREEIIGRRVHVRVAGRAAVMGAFVNVATNEALEALRETLLRPTIEALFPEIELQREQLQRTGTWAPEPSLIGEGDAADDNEAEQPAQDAWTEMDAYLDEYLEADAEPQPKLAGSLPDGLSKSSLLLATASMSKARVFSFAED</sequence>
<evidence type="ECO:0000313" key="6">
    <source>
        <dbReference type="EMBL" id="KOO35117.1"/>
    </source>
</evidence>
<dbReference type="Pfam" id="PF05018">
    <property type="entry name" value="CFA20_dom"/>
    <property type="match status" value="1"/>
</dbReference>
<accession>A0A0M0K950</accession>
<evidence type="ECO:0000256" key="2">
    <source>
        <dbReference type="ARBA" id="ARBA00022490"/>
    </source>
</evidence>
<evidence type="ECO:0000256" key="3">
    <source>
        <dbReference type="ARBA" id="ARBA00023212"/>
    </source>
</evidence>
<evidence type="ECO:0000259" key="5">
    <source>
        <dbReference type="Pfam" id="PF05018"/>
    </source>
</evidence>
<dbReference type="SMART" id="SM00368">
    <property type="entry name" value="LRR_RI"/>
    <property type="match status" value="3"/>
</dbReference>
<dbReference type="Gene3D" id="3.80.10.10">
    <property type="entry name" value="Ribonuclease Inhibitor"/>
    <property type="match status" value="1"/>
</dbReference>
<gene>
    <name evidence="6" type="ORF">Ctob_012084</name>
</gene>
<dbReference type="AlphaFoldDB" id="A0A0M0K950"/>
<reference evidence="7" key="1">
    <citation type="journal article" date="2015" name="PLoS Genet.">
        <title>Genome Sequence and Transcriptome Analyses of Chrysochromulina tobin: Metabolic Tools for Enhanced Algal Fitness in the Prominent Order Prymnesiales (Haptophyceae).</title>
        <authorList>
            <person name="Hovde B.T."/>
            <person name="Deodato C.R."/>
            <person name="Hunsperger H.M."/>
            <person name="Ryken S.A."/>
            <person name="Yost W."/>
            <person name="Jha R.K."/>
            <person name="Patterson J."/>
            <person name="Monnat R.J. Jr."/>
            <person name="Barlow S.B."/>
            <person name="Starkenburg S.R."/>
            <person name="Cattolico R.A."/>
        </authorList>
    </citation>
    <scope>NUCLEOTIDE SEQUENCE</scope>
    <source>
        <strain evidence="7">CCMP291</strain>
    </source>
</reference>
<dbReference type="EMBL" id="JWZX01000978">
    <property type="protein sequence ID" value="KOO35117.1"/>
    <property type="molecule type" value="Genomic_DNA"/>
</dbReference>
<dbReference type="PANTHER" id="PTHR24107:SF2">
    <property type="entry name" value="NLR FAMILY CARD DOMAIN CONTAINING 3"/>
    <property type="match status" value="1"/>
</dbReference>
<feature type="region of interest" description="Disordered" evidence="4">
    <location>
        <begin position="590"/>
        <end position="615"/>
    </location>
</feature>
<dbReference type="SUPFAM" id="SSF52047">
    <property type="entry name" value="RNI-like"/>
    <property type="match status" value="1"/>
</dbReference>
<organism evidence="6 7">
    <name type="scientific">Chrysochromulina tobinii</name>
    <dbReference type="NCBI Taxonomy" id="1460289"/>
    <lineage>
        <taxon>Eukaryota</taxon>
        <taxon>Haptista</taxon>
        <taxon>Haptophyta</taxon>
        <taxon>Prymnesiophyceae</taxon>
        <taxon>Prymnesiales</taxon>
        <taxon>Chrysochromulinaceae</taxon>
        <taxon>Chrysochromulina</taxon>
    </lineage>
</organism>
<comment type="caution">
    <text evidence="6">The sequence shown here is derived from an EMBL/GenBank/DDBJ whole genome shotgun (WGS) entry which is preliminary data.</text>
</comment>
<dbReference type="Proteomes" id="UP000037460">
    <property type="component" value="Unassembled WGS sequence"/>
</dbReference>
<keyword evidence="3" id="KW-0206">Cytoskeleton</keyword>
<evidence type="ECO:0000313" key="7">
    <source>
        <dbReference type="Proteomes" id="UP000037460"/>
    </source>
</evidence>
<proteinExistence type="predicted"/>
<dbReference type="InterPro" id="IPR007714">
    <property type="entry name" value="CFA20_dom"/>
</dbReference>
<feature type="region of interest" description="Disordered" evidence="4">
    <location>
        <begin position="466"/>
        <end position="485"/>
    </location>
</feature>
<dbReference type="GO" id="GO:0005856">
    <property type="term" value="C:cytoskeleton"/>
    <property type="evidence" value="ECO:0007669"/>
    <property type="project" value="UniProtKB-SubCell"/>
</dbReference>
<keyword evidence="7" id="KW-1185">Reference proteome</keyword>
<dbReference type="InterPro" id="IPR001611">
    <property type="entry name" value="Leu-rich_rpt"/>
</dbReference>
<feature type="region of interest" description="Disordered" evidence="4">
    <location>
        <begin position="261"/>
        <end position="280"/>
    </location>
</feature>
<name>A0A0M0K950_9EUKA</name>
<evidence type="ECO:0000256" key="1">
    <source>
        <dbReference type="ARBA" id="ARBA00004245"/>
    </source>
</evidence>
<protein>
    <submittedName>
        <fullName evidence="6">Uncharacterized protein C3orf67-like protein</fullName>
    </submittedName>
</protein>